<dbReference type="AlphaFoldDB" id="A0A8H7BG29"/>
<evidence type="ECO:0000313" key="2">
    <source>
        <dbReference type="Proteomes" id="UP000605846"/>
    </source>
</evidence>
<reference evidence="1" key="1">
    <citation type="submission" date="2020-01" db="EMBL/GenBank/DDBJ databases">
        <title>Genome Sequencing of Three Apophysomyces-Like Fungal Strains Confirms a Novel Fungal Genus in the Mucoromycota with divergent Burkholderia-like Endosymbiotic Bacteria.</title>
        <authorList>
            <person name="Stajich J.E."/>
            <person name="Macias A.M."/>
            <person name="Carter-House D."/>
            <person name="Lovett B."/>
            <person name="Kasson L.R."/>
            <person name="Berry K."/>
            <person name="Grigoriev I."/>
            <person name="Chang Y."/>
            <person name="Spatafora J."/>
            <person name="Kasson M.T."/>
        </authorList>
    </citation>
    <scope>NUCLEOTIDE SEQUENCE</scope>
    <source>
        <strain evidence="1">NRRL A-21654</strain>
    </source>
</reference>
<evidence type="ECO:0000313" key="1">
    <source>
        <dbReference type="EMBL" id="KAF7721567.1"/>
    </source>
</evidence>
<protein>
    <submittedName>
        <fullName evidence="1">Uncharacterized protein</fullName>
    </submittedName>
</protein>
<sequence>MSCPSAYHNKHISIDNIFANHLFFKSHVINQWDFEYFIIWKGYDLFKASYNTLQNLLEEYRTALHALLKEKTLPRDAFKHQDLRNSKQTPPNLITHHVNADNVNYGTVVGDMHMVITNADMIVCQLSEICQRS</sequence>
<organism evidence="1 2">
    <name type="scientific">Apophysomyces ossiformis</name>
    <dbReference type="NCBI Taxonomy" id="679940"/>
    <lineage>
        <taxon>Eukaryota</taxon>
        <taxon>Fungi</taxon>
        <taxon>Fungi incertae sedis</taxon>
        <taxon>Mucoromycota</taxon>
        <taxon>Mucoromycotina</taxon>
        <taxon>Mucoromycetes</taxon>
        <taxon>Mucorales</taxon>
        <taxon>Mucorineae</taxon>
        <taxon>Mucoraceae</taxon>
        <taxon>Apophysomyces</taxon>
    </lineage>
</organism>
<accession>A0A8H7BG29</accession>
<comment type="caution">
    <text evidence="1">The sequence shown here is derived from an EMBL/GenBank/DDBJ whole genome shotgun (WGS) entry which is preliminary data.</text>
</comment>
<dbReference type="Proteomes" id="UP000605846">
    <property type="component" value="Unassembled WGS sequence"/>
</dbReference>
<keyword evidence="2" id="KW-1185">Reference proteome</keyword>
<gene>
    <name evidence="1" type="ORF">EC973_004485</name>
</gene>
<name>A0A8H7BG29_9FUNG</name>
<dbReference type="EMBL" id="JABAYA010000253">
    <property type="protein sequence ID" value="KAF7721567.1"/>
    <property type="molecule type" value="Genomic_DNA"/>
</dbReference>
<proteinExistence type="predicted"/>